<evidence type="ECO:0000313" key="6">
    <source>
        <dbReference type="EMBL" id="RNL61925.1"/>
    </source>
</evidence>
<evidence type="ECO:0000259" key="5">
    <source>
        <dbReference type="PROSITE" id="PS50949"/>
    </source>
</evidence>
<evidence type="ECO:0000256" key="3">
    <source>
        <dbReference type="ARBA" id="ARBA00023163"/>
    </source>
</evidence>
<keyword evidence="3" id="KW-0804">Transcription</keyword>
<dbReference type="PANTHER" id="PTHR43537:SF49">
    <property type="entry name" value="TRANSCRIPTIONAL REGULATORY PROTEIN"/>
    <property type="match status" value="1"/>
</dbReference>
<dbReference type="Gene3D" id="1.20.120.530">
    <property type="entry name" value="GntR ligand-binding domain-like"/>
    <property type="match status" value="1"/>
</dbReference>
<feature type="domain" description="HTH gntR-type" evidence="5">
    <location>
        <begin position="65"/>
        <end position="132"/>
    </location>
</feature>
<reference evidence="6 7" key="1">
    <citation type="submission" date="2018-11" db="EMBL/GenBank/DDBJ databases">
        <authorList>
            <person name="Li F."/>
        </authorList>
    </citation>
    <scope>NUCLEOTIDE SEQUENCE [LARGE SCALE GENOMIC DNA]</scope>
    <source>
        <strain evidence="6 7">Gsoil 097</strain>
    </source>
</reference>
<protein>
    <submittedName>
        <fullName evidence="6">GntR family transcriptional regulator</fullName>
    </submittedName>
</protein>
<sequence>MPACSRPRRRTSGRRGSTGSGRRWGRAVSFASGMLLDPIATFRETGRTHLPAEGSAMVRRLEPVPTRTEAVLAALRDALLAGDLENGTQVNIEELSRRFGVSRGPLREALNQLEGEGQVGHVARRGFVIPGMTTSELYELDRIRTLLEAEAARSAVPVLRASDLDVMRAAARENREALVAGDRITAAHANRRFHFALFEASGKYHLLDAIVRSWNTDGYRSLYFADLTAALRVTADHDAILEAASAGDADEVVRLQDRHRAKELALVMMAIRRRGGGPLPVVRGSRSR</sequence>
<keyword evidence="2" id="KW-0238">DNA-binding</keyword>
<dbReference type="PROSITE" id="PS50949">
    <property type="entry name" value="HTH_GNTR"/>
    <property type="match status" value="1"/>
</dbReference>
<dbReference type="Pfam" id="PF07729">
    <property type="entry name" value="FCD"/>
    <property type="match status" value="1"/>
</dbReference>
<feature type="region of interest" description="Disordered" evidence="4">
    <location>
        <begin position="1"/>
        <end position="24"/>
    </location>
</feature>
<organism evidence="6 7">
    <name type="scientific">Nocardioides marmoriginsengisoli</name>
    <dbReference type="NCBI Taxonomy" id="661483"/>
    <lineage>
        <taxon>Bacteria</taxon>
        <taxon>Bacillati</taxon>
        <taxon>Actinomycetota</taxon>
        <taxon>Actinomycetes</taxon>
        <taxon>Propionibacteriales</taxon>
        <taxon>Nocardioidaceae</taxon>
        <taxon>Nocardioides</taxon>
    </lineage>
</organism>
<dbReference type="InterPro" id="IPR036388">
    <property type="entry name" value="WH-like_DNA-bd_sf"/>
</dbReference>
<dbReference type="SUPFAM" id="SSF48008">
    <property type="entry name" value="GntR ligand-binding domain-like"/>
    <property type="match status" value="1"/>
</dbReference>
<dbReference type="OrthoDB" id="5182935at2"/>
<dbReference type="GO" id="GO:0003677">
    <property type="term" value="F:DNA binding"/>
    <property type="evidence" value="ECO:0007669"/>
    <property type="project" value="UniProtKB-KW"/>
</dbReference>
<dbReference type="PANTHER" id="PTHR43537">
    <property type="entry name" value="TRANSCRIPTIONAL REGULATOR, GNTR FAMILY"/>
    <property type="match status" value="1"/>
</dbReference>
<keyword evidence="7" id="KW-1185">Reference proteome</keyword>
<name>A0A3N0CEP9_9ACTN</name>
<dbReference type="Gene3D" id="1.10.10.10">
    <property type="entry name" value="Winged helix-like DNA-binding domain superfamily/Winged helix DNA-binding domain"/>
    <property type="match status" value="1"/>
</dbReference>
<dbReference type="SUPFAM" id="SSF46785">
    <property type="entry name" value="Winged helix' DNA-binding domain"/>
    <property type="match status" value="1"/>
</dbReference>
<accession>A0A3N0CEP9</accession>
<dbReference type="InterPro" id="IPR008920">
    <property type="entry name" value="TF_FadR/GntR_C"/>
</dbReference>
<evidence type="ECO:0000256" key="1">
    <source>
        <dbReference type="ARBA" id="ARBA00023015"/>
    </source>
</evidence>
<dbReference type="InterPro" id="IPR036390">
    <property type="entry name" value="WH_DNA-bd_sf"/>
</dbReference>
<dbReference type="Pfam" id="PF00392">
    <property type="entry name" value="GntR"/>
    <property type="match status" value="1"/>
</dbReference>
<dbReference type="InterPro" id="IPR011711">
    <property type="entry name" value="GntR_C"/>
</dbReference>
<evidence type="ECO:0000256" key="4">
    <source>
        <dbReference type="SAM" id="MobiDB-lite"/>
    </source>
</evidence>
<dbReference type="AlphaFoldDB" id="A0A3N0CEP9"/>
<feature type="compositionally biased region" description="Basic residues" evidence="4">
    <location>
        <begin position="1"/>
        <end position="13"/>
    </location>
</feature>
<gene>
    <name evidence="6" type="ORF">EFK50_08830</name>
</gene>
<dbReference type="EMBL" id="RJSE01000007">
    <property type="protein sequence ID" value="RNL61925.1"/>
    <property type="molecule type" value="Genomic_DNA"/>
</dbReference>
<dbReference type="SMART" id="SM00895">
    <property type="entry name" value="FCD"/>
    <property type="match status" value="1"/>
</dbReference>
<evidence type="ECO:0000313" key="7">
    <source>
        <dbReference type="Proteomes" id="UP000267128"/>
    </source>
</evidence>
<comment type="caution">
    <text evidence="6">The sequence shown here is derived from an EMBL/GenBank/DDBJ whole genome shotgun (WGS) entry which is preliminary data.</text>
</comment>
<dbReference type="SMART" id="SM00345">
    <property type="entry name" value="HTH_GNTR"/>
    <property type="match status" value="1"/>
</dbReference>
<dbReference type="GO" id="GO:0003700">
    <property type="term" value="F:DNA-binding transcription factor activity"/>
    <property type="evidence" value="ECO:0007669"/>
    <property type="project" value="InterPro"/>
</dbReference>
<evidence type="ECO:0000256" key="2">
    <source>
        <dbReference type="ARBA" id="ARBA00023125"/>
    </source>
</evidence>
<keyword evidence="1" id="KW-0805">Transcription regulation</keyword>
<dbReference type="InterPro" id="IPR000524">
    <property type="entry name" value="Tscrpt_reg_HTH_GntR"/>
</dbReference>
<dbReference type="Proteomes" id="UP000267128">
    <property type="component" value="Unassembled WGS sequence"/>
</dbReference>
<proteinExistence type="predicted"/>